<organism evidence="2 3">
    <name type="scientific">Methylomonas paludis</name>
    <dbReference type="NCBI Taxonomy" id="1173101"/>
    <lineage>
        <taxon>Bacteria</taxon>
        <taxon>Pseudomonadati</taxon>
        <taxon>Pseudomonadota</taxon>
        <taxon>Gammaproteobacteria</taxon>
        <taxon>Methylococcales</taxon>
        <taxon>Methylococcaceae</taxon>
        <taxon>Methylomonas</taxon>
    </lineage>
</organism>
<keyword evidence="3" id="KW-1185">Reference proteome</keyword>
<dbReference type="KEGG" id="mpad:KEF85_15620"/>
<name>A0A975R9Y8_9GAMM</name>
<dbReference type="AlphaFoldDB" id="A0A975R9Y8"/>
<dbReference type="RefSeq" id="WP_215582144.1">
    <property type="nucleotide sequence ID" value="NZ_CP073754.1"/>
</dbReference>
<reference evidence="2" key="1">
    <citation type="submission" date="2021-04" db="EMBL/GenBank/DDBJ databases">
        <title>Draft genome sequence data of methanotrophic Methylovulum sp. strain S1L and Methylomonas sp. strain S2AM isolated from boreal lake water columns.</title>
        <authorList>
            <person name="Rissanen A.J."/>
            <person name="Mangayil R."/>
            <person name="Svenning M.M."/>
            <person name="Khanongnuch R."/>
        </authorList>
    </citation>
    <scope>NUCLEOTIDE SEQUENCE</scope>
    <source>
        <strain evidence="2">S2AM</strain>
    </source>
</reference>
<sequence>MNNLPFPVLRICLLILSLLALSACEKLGFSSKQSNALGNRPDLDCIIANDFYAVHFSAYVQPVPGEHNADPKAAFVPYCQKIPRPGKMFFTADLIDRDIRATPIGIKVIEVEKTGLKAPDDYKEIRTVSEIPAKLYPRGAVEAQAEIDKKGDYLLYLLIGDAIEEDDKFRIPLEVGVDPNAIPVHIIALAAVGILLVVVLVFLLYLYKFKAKKS</sequence>
<keyword evidence="1" id="KW-0472">Membrane</keyword>
<evidence type="ECO:0000313" key="3">
    <source>
        <dbReference type="Proteomes" id="UP000676649"/>
    </source>
</evidence>
<accession>A0A975R9Y8</accession>
<keyword evidence="1" id="KW-1133">Transmembrane helix</keyword>
<gene>
    <name evidence="2" type="ORF">KEF85_15620</name>
</gene>
<feature type="transmembrane region" description="Helical" evidence="1">
    <location>
        <begin position="186"/>
        <end position="207"/>
    </location>
</feature>
<dbReference type="Proteomes" id="UP000676649">
    <property type="component" value="Chromosome"/>
</dbReference>
<proteinExistence type="predicted"/>
<keyword evidence="1" id="KW-0812">Transmembrane</keyword>
<evidence type="ECO:0000313" key="2">
    <source>
        <dbReference type="EMBL" id="QWF70729.1"/>
    </source>
</evidence>
<evidence type="ECO:0000256" key="1">
    <source>
        <dbReference type="SAM" id="Phobius"/>
    </source>
</evidence>
<dbReference type="EMBL" id="CP073754">
    <property type="protein sequence ID" value="QWF70729.1"/>
    <property type="molecule type" value="Genomic_DNA"/>
</dbReference>
<protein>
    <submittedName>
        <fullName evidence="2">Uncharacterized protein</fullName>
    </submittedName>
</protein>